<dbReference type="RefSeq" id="XP_030286719.1">
    <property type="nucleotide sequence ID" value="XM_030430859.1"/>
</dbReference>
<dbReference type="GO" id="GO:0007586">
    <property type="term" value="P:digestion"/>
    <property type="evidence" value="ECO:0007669"/>
    <property type="project" value="InterPro"/>
</dbReference>
<dbReference type="OrthoDB" id="9924917at2759"/>
<name>A0A671TU77_SPAAU</name>
<dbReference type="GeneID" id="115589745"/>
<accession>A0A671TU77</accession>
<dbReference type="GO" id="GO:0005615">
    <property type="term" value="C:extracellular space"/>
    <property type="evidence" value="ECO:0007669"/>
    <property type="project" value="TreeGrafter"/>
</dbReference>
<dbReference type="InterPro" id="IPR015499">
    <property type="entry name" value="CCK-like"/>
</dbReference>
<evidence type="ECO:0000259" key="3">
    <source>
        <dbReference type="Pfam" id="PF00918"/>
    </source>
</evidence>
<dbReference type="PANTHER" id="PTHR10786:SF0">
    <property type="entry name" value="CHOLECYSTOKININ"/>
    <property type="match status" value="1"/>
</dbReference>
<evidence type="ECO:0000256" key="2">
    <source>
        <dbReference type="ARBA" id="ARBA00022815"/>
    </source>
</evidence>
<reference evidence="4" key="1">
    <citation type="submission" date="2021-04" db="EMBL/GenBank/DDBJ databases">
        <authorList>
            <consortium name="Wellcome Sanger Institute Data Sharing"/>
        </authorList>
    </citation>
    <scope>NUCLEOTIDE SEQUENCE [LARGE SCALE GENOMIC DNA]</scope>
</reference>
<reference evidence="4" key="3">
    <citation type="submission" date="2025-09" db="UniProtKB">
        <authorList>
            <consortium name="Ensembl"/>
        </authorList>
    </citation>
    <scope>IDENTIFICATION</scope>
</reference>
<keyword evidence="5" id="KW-1185">Reference proteome</keyword>
<dbReference type="Ensembl" id="ENSSAUT00010006035.1">
    <property type="protein sequence ID" value="ENSSAUP00010005614.1"/>
    <property type="gene ID" value="ENSSAUG00010002849.1"/>
</dbReference>
<protein>
    <submittedName>
        <fullName evidence="4">Gastrin/cholecystokinin-like peptide</fullName>
    </submittedName>
</protein>
<gene>
    <name evidence="4" type="primary">LOC115589745</name>
</gene>
<dbReference type="Pfam" id="PF00918">
    <property type="entry name" value="Gastrin"/>
    <property type="match status" value="1"/>
</dbReference>
<reference evidence="4" key="2">
    <citation type="submission" date="2025-08" db="UniProtKB">
        <authorList>
            <consortium name="Ensembl"/>
        </authorList>
    </citation>
    <scope>IDENTIFICATION</scope>
</reference>
<evidence type="ECO:0000313" key="5">
    <source>
        <dbReference type="Proteomes" id="UP000472265"/>
    </source>
</evidence>
<keyword evidence="1" id="KW-0765">Sulfation</keyword>
<evidence type="ECO:0000256" key="1">
    <source>
        <dbReference type="ARBA" id="ARBA00022641"/>
    </source>
</evidence>
<dbReference type="InterPro" id="IPR001651">
    <property type="entry name" value="Gastrin/CCK"/>
</dbReference>
<dbReference type="InParanoid" id="A0A671TU77"/>
<evidence type="ECO:0000313" key="4">
    <source>
        <dbReference type="Ensembl" id="ENSSAUP00010005614.1"/>
    </source>
</evidence>
<dbReference type="GO" id="GO:0030424">
    <property type="term" value="C:axon"/>
    <property type="evidence" value="ECO:0007669"/>
    <property type="project" value="TreeGrafter"/>
</dbReference>
<keyword evidence="2" id="KW-0027">Amidation</keyword>
<sequence>MTGSWMSAVSSTHILPMHPFTNQSLLSVFDFSSCCSQPRCGIKEPHSSVCTRSISLVGFCCGHLLLHTDMSGKVFVVITLLVALLVSSAASSPVEAKETTMLQQLLDKREKVKDLGGRQDRAPPAFAARVERRAHLSEDEREIMTKQIMQAISEMMNTECMSDRDYQGWVDFGRRDAE</sequence>
<dbReference type="Proteomes" id="UP000472265">
    <property type="component" value="Chromosome 1"/>
</dbReference>
<proteinExistence type="predicted"/>
<feature type="domain" description="Gastrin/cholecystokinin peptide hormone" evidence="3">
    <location>
        <begin position="76"/>
        <end position="178"/>
    </location>
</feature>
<dbReference type="PANTHER" id="PTHR10786">
    <property type="entry name" value="CHOLECYSTOKININ"/>
    <property type="match status" value="1"/>
</dbReference>
<organism evidence="4 5">
    <name type="scientific">Sparus aurata</name>
    <name type="common">Gilthead sea bream</name>
    <dbReference type="NCBI Taxonomy" id="8175"/>
    <lineage>
        <taxon>Eukaryota</taxon>
        <taxon>Metazoa</taxon>
        <taxon>Chordata</taxon>
        <taxon>Craniata</taxon>
        <taxon>Vertebrata</taxon>
        <taxon>Euteleostomi</taxon>
        <taxon>Actinopterygii</taxon>
        <taxon>Neopterygii</taxon>
        <taxon>Teleostei</taxon>
        <taxon>Neoteleostei</taxon>
        <taxon>Acanthomorphata</taxon>
        <taxon>Eupercaria</taxon>
        <taxon>Spariformes</taxon>
        <taxon>Sparidae</taxon>
        <taxon>Sparus</taxon>
    </lineage>
</organism>
<dbReference type="AlphaFoldDB" id="A0A671TU77"/>
<dbReference type="GO" id="GO:0005184">
    <property type="term" value="F:neuropeptide hormone activity"/>
    <property type="evidence" value="ECO:0007669"/>
    <property type="project" value="InterPro"/>
</dbReference>
<dbReference type="GeneTree" id="ENSGT00400000024592"/>